<dbReference type="Gene3D" id="3.40.50.10680">
    <property type="entry name" value="CofD-like domains"/>
    <property type="match status" value="1"/>
</dbReference>
<keyword evidence="4" id="KW-0808">Transferase</keyword>
<dbReference type="GO" id="GO:0005737">
    <property type="term" value="C:cytoplasm"/>
    <property type="evidence" value="ECO:0007669"/>
    <property type="project" value="UniProtKB-SubCell"/>
</dbReference>
<dbReference type="InterPro" id="IPR002882">
    <property type="entry name" value="CofD"/>
</dbReference>
<keyword evidence="1 2" id="KW-0963">Cytoplasm</keyword>
<evidence type="ECO:0000256" key="3">
    <source>
        <dbReference type="SAM" id="MobiDB-lite"/>
    </source>
</evidence>
<sequence>MSAAGSAGSRPARGSTGGPPRRGHPRPRPSTPYAALGTARGLSVVALGGGHGLAANLRALRHLADELTAVVTVADNGGSSGRIRDEMPVLPPGDLRMALAALCEDSDWGAVWRDVVQHRFHTDGDLDGHALGNLLIVSLWQILGDPIAGLDKVGELLGARGRVLPMALEPLDIEAVVRDADGTQRTVRGQAEVAVERGTVSSLRLLPDRPRVPQEVLEAIGGADWIIIGPGSWYTSVIPHLIVPELAEAIRTSPARRCITMNLSAGVGETEGMGSSELLDVLLEHAGTTRFDALIADPTLQSDSFELAEHAARRGIPTLLRQVSVGRGRPEHDPVRLAAAYRDVFDGAFGDVPEAEPGPRPPRAPAGSDGQKGADDGSDR</sequence>
<proteinExistence type="inferred from homology"/>
<name>A0A1X6X5R1_9MICO</name>
<comment type="similarity">
    <text evidence="2">Belongs to the gluconeogenesis factor family.</text>
</comment>
<feature type="region of interest" description="Disordered" evidence="3">
    <location>
        <begin position="1"/>
        <end position="34"/>
    </location>
</feature>
<dbReference type="GO" id="GO:0043743">
    <property type="term" value="F:LPPG:FO 2-phospho-L-lactate transferase activity"/>
    <property type="evidence" value="ECO:0007669"/>
    <property type="project" value="InterPro"/>
</dbReference>
<dbReference type="PANTHER" id="PTHR30135">
    <property type="entry name" value="UNCHARACTERIZED PROTEIN YVCK-RELATED"/>
    <property type="match status" value="1"/>
</dbReference>
<dbReference type="HAMAP" id="MF_00973">
    <property type="entry name" value="Gluconeogen_factor"/>
    <property type="match status" value="1"/>
</dbReference>
<reference evidence="4 5" key="1">
    <citation type="submission" date="2017-02" db="EMBL/GenBank/DDBJ databases">
        <authorList>
            <person name="Peterson S.W."/>
        </authorList>
    </citation>
    <scope>NUCLEOTIDE SEQUENCE [LARGE SCALE GENOMIC DNA]</scope>
    <source>
        <strain evidence="4 5">CIP104813</strain>
    </source>
</reference>
<comment type="subcellular location">
    <subcellularLocation>
        <location evidence="2">Cytoplasm</location>
    </subcellularLocation>
</comment>
<gene>
    <name evidence="4" type="ORF">FM110_11235</name>
</gene>
<evidence type="ECO:0000313" key="5">
    <source>
        <dbReference type="Proteomes" id="UP000195981"/>
    </source>
</evidence>
<accession>A0A1X6X5R1</accession>
<feature type="compositionally biased region" description="Low complexity" evidence="3">
    <location>
        <begin position="1"/>
        <end position="14"/>
    </location>
</feature>
<keyword evidence="5" id="KW-1185">Reference proteome</keyword>
<dbReference type="AlphaFoldDB" id="A0A1X6X5R1"/>
<evidence type="ECO:0000256" key="2">
    <source>
        <dbReference type="HAMAP-Rule" id="MF_00973"/>
    </source>
</evidence>
<protein>
    <recommendedName>
        <fullName evidence="2">Putative gluconeogenesis factor</fullName>
    </recommendedName>
</protein>
<dbReference type="RefSeq" id="WP_087104851.1">
    <property type="nucleotide sequence ID" value="NZ_FWFG01000099.1"/>
</dbReference>
<dbReference type="NCBIfam" id="TIGR01826">
    <property type="entry name" value="CofD_related"/>
    <property type="match status" value="1"/>
</dbReference>
<dbReference type="Pfam" id="PF01933">
    <property type="entry name" value="CofD"/>
    <property type="match status" value="1"/>
</dbReference>
<evidence type="ECO:0000256" key="1">
    <source>
        <dbReference type="ARBA" id="ARBA00022490"/>
    </source>
</evidence>
<dbReference type="Proteomes" id="UP000195981">
    <property type="component" value="Unassembled WGS sequence"/>
</dbReference>
<evidence type="ECO:0000313" key="4">
    <source>
        <dbReference type="EMBL" id="SLM94394.1"/>
    </source>
</evidence>
<dbReference type="CDD" id="cd07187">
    <property type="entry name" value="YvcK_like"/>
    <property type="match status" value="1"/>
</dbReference>
<feature type="region of interest" description="Disordered" evidence="3">
    <location>
        <begin position="348"/>
        <end position="380"/>
    </location>
</feature>
<dbReference type="EMBL" id="FWFG01000099">
    <property type="protein sequence ID" value="SLM94394.1"/>
    <property type="molecule type" value="Genomic_DNA"/>
</dbReference>
<dbReference type="SUPFAM" id="SSF142338">
    <property type="entry name" value="CofD-like"/>
    <property type="match status" value="1"/>
</dbReference>
<organism evidence="4 5">
    <name type="scientific">Brachybacterium nesterenkovii</name>
    <dbReference type="NCBI Taxonomy" id="47847"/>
    <lineage>
        <taxon>Bacteria</taxon>
        <taxon>Bacillati</taxon>
        <taxon>Actinomycetota</taxon>
        <taxon>Actinomycetes</taxon>
        <taxon>Micrococcales</taxon>
        <taxon>Dermabacteraceae</taxon>
        <taxon>Brachybacterium</taxon>
    </lineage>
</organism>
<dbReference type="InterPro" id="IPR038136">
    <property type="entry name" value="CofD-like_dom_sf"/>
</dbReference>
<dbReference type="GO" id="GO:0008360">
    <property type="term" value="P:regulation of cell shape"/>
    <property type="evidence" value="ECO:0007669"/>
    <property type="project" value="UniProtKB-UniRule"/>
</dbReference>
<comment type="function">
    <text evidence="2">Required for morphogenesis under gluconeogenic growth conditions.</text>
</comment>
<dbReference type="OrthoDB" id="9783842at2"/>
<dbReference type="InterPro" id="IPR010119">
    <property type="entry name" value="Gluconeogen_factor"/>
</dbReference>
<dbReference type="PANTHER" id="PTHR30135:SF3">
    <property type="entry name" value="GLUCONEOGENESIS FACTOR-RELATED"/>
    <property type="match status" value="1"/>
</dbReference>